<proteinExistence type="predicted"/>
<name>A0A1H4JC94_9FLAO</name>
<gene>
    <name evidence="1" type="ORF">SAMN05192540_0265</name>
</gene>
<sequence>MADSDAVYKVNHNSFLGMDIPLTNGSSNTQNMAKNFYVFKHGILLTNNKNL</sequence>
<evidence type="ECO:0000313" key="2">
    <source>
        <dbReference type="Proteomes" id="UP000183038"/>
    </source>
</evidence>
<dbReference type="EMBL" id="FNTB01000001">
    <property type="protein sequence ID" value="SEB43616.1"/>
    <property type="molecule type" value="Genomic_DNA"/>
</dbReference>
<dbReference type="AlphaFoldDB" id="A0A1H4JC94"/>
<dbReference type="Proteomes" id="UP000183038">
    <property type="component" value="Unassembled WGS sequence"/>
</dbReference>
<evidence type="ECO:0000313" key="1">
    <source>
        <dbReference type="EMBL" id="SEB43616.1"/>
    </source>
</evidence>
<accession>A0A1H4JC94</accession>
<organism evidence="1 2">
    <name type="scientific">Maribacter dokdonensis</name>
    <dbReference type="NCBI Taxonomy" id="320912"/>
    <lineage>
        <taxon>Bacteria</taxon>
        <taxon>Pseudomonadati</taxon>
        <taxon>Bacteroidota</taxon>
        <taxon>Flavobacteriia</taxon>
        <taxon>Flavobacteriales</taxon>
        <taxon>Flavobacteriaceae</taxon>
        <taxon>Maribacter</taxon>
    </lineage>
</organism>
<reference evidence="1 2" key="1">
    <citation type="submission" date="2016-10" db="EMBL/GenBank/DDBJ databases">
        <authorList>
            <person name="de Groot N.N."/>
        </authorList>
    </citation>
    <scope>NUCLEOTIDE SEQUENCE [LARGE SCALE GENOMIC DNA]</scope>
    <source>
        <strain evidence="1 2">MAR_2009_71</strain>
    </source>
</reference>
<protein>
    <submittedName>
        <fullName evidence="1">Uncharacterized protein</fullName>
    </submittedName>
</protein>